<dbReference type="Proteomes" id="UP000319296">
    <property type="component" value="Unassembled WGS sequence"/>
</dbReference>
<evidence type="ECO:0000256" key="1">
    <source>
        <dbReference type="ARBA" id="ARBA00006484"/>
    </source>
</evidence>
<organism evidence="3 4">
    <name type="scientific">Candidatus Acididesulfobacter diazotrophicus</name>
    <dbReference type="NCBI Taxonomy" id="2597226"/>
    <lineage>
        <taxon>Bacteria</taxon>
        <taxon>Deltaproteobacteria</taxon>
        <taxon>Candidatus Acidulodesulfobacterales</taxon>
        <taxon>Candidatus Acididesulfobacter</taxon>
    </lineage>
</organism>
<dbReference type="InterPro" id="IPR002347">
    <property type="entry name" value="SDR_fam"/>
</dbReference>
<dbReference type="PANTHER" id="PTHR43477:SF1">
    <property type="entry name" value="DIHYDROANTICAPSIN 7-DEHYDROGENASE"/>
    <property type="match status" value="1"/>
</dbReference>
<name>A0A519BP09_9DELT</name>
<gene>
    <name evidence="3" type="ORF">EVG15_03825</name>
</gene>
<dbReference type="Pfam" id="PF13561">
    <property type="entry name" value="adh_short_C2"/>
    <property type="match status" value="1"/>
</dbReference>
<dbReference type="PANTHER" id="PTHR43477">
    <property type="entry name" value="DIHYDROANTICAPSIN 7-DEHYDROGENASE"/>
    <property type="match status" value="1"/>
</dbReference>
<proteinExistence type="inferred from homology"/>
<evidence type="ECO:0000313" key="3">
    <source>
        <dbReference type="EMBL" id="RZD18949.1"/>
    </source>
</evidence>
<dbReference type="InterPro" id="IPR051122">
    <property type="entry name" value="SDR_DHRS6-like"/>
</dbReference>
<dbReference type="EMBL" id="SGBB01000004">
    <property type="protein sequence ID" value="RZD18949.1"/>
    <property type="molecule type" value="Genomic_DNA"/>
</dbReference>
<protein>
    <submittedName>
        <fullName evidence="3">SDR family oxidoreductase</fullName>
    </submittedName>
</protein>
<evidence type="ECO:0000313" key="4">
    <source>
        <dbReference type="Proteomes" id="UP000319296"/>
    </source>
</evidence>
<accession>A0A519BP09</accession>
<dbReference type="InterPro" id="IPR036291">
    <property type="entry name" value="NAD(P)-bd_dom_sf"/>
</dbReference>
<comment type="caution">
    <text evidence="3">The sequence shown here is derived from an EMBL/GenBank/DDBJ whole genome shotgun (WGS) entry which is preliminary data.</text>
</comment>
<reference evidence="3 4" key="1">
    <citation type="journal article" date="2019" name="ISME J.">
        <title>Insights into ecological role of a new deltaproteobacterial order Candidatus Acidulodesulfobacterales by metagenomics and metatranscriptomics.</title>
        <authorList>
            <person name="Tan S."/>
            <person name="Liu J."/>
            <person name="Fang Y."/>
            <person name="Hedlund B.P."/>
            <person name="Lian Z.H."/>
            <person name="Huang L.Y."/>
            <person name="Li J.T."/>
            <person name="Huang L.N."/>
            <person name="Li W.J."/>
            <person name="Jiang H.C."/>
            <person name="Dong H.L."/>
            <person name="Shu W.S."/>
        </authorList>
    </citation>
    <scope>NUCLEOTIDE SEQUENCE [LARGE SCALE GENOMIC DNA]</scope>
    <source>
        <strain evidence="3">AP1</strain>
    </source>
</reference>
<dbReference type="GO" id="GO:0016491">
    <property type="term" value="F:oxidoreductase activity"/>
    <property type="evidence" value="ECO:0007669"/>
    <property type="project" value="UniProtKB-KW"/>
</dbReference>
<dbReference type="AlphaFoldDB" id="A0A519BP09"/>
<dbReference type="SUPFAM" id="SSF51735">
    <property type="entry name" value="NAD(P)-binding Rossmann-fold domains"/>
    <property type="match status" value="1"/>
</dbReference>
<sequence length="232" mass="25134">MNNTFYGKKILIAGGSSGIGLAVAKQAQTNGACVVVASRNAEANAGVIFKTIGESIELHSFDITIQSDRRRLLEFAGCIDHLVITVRPDMKSLLFQEVEITRAISAFNTKFWGQYGLIQQAQHFINDNGSIILTSGIAGEKIYKGFSTMAIINSATETLCMSLAVELAPLRVNVVSPGFVEPKPKEIREYACQFPLRKLASLDDVAKAYIDIMASPYQTGTITVIDGGARLI</sequence>
<comment type="similarity">
    <text evidence="1">Belongs to the short-chain dehydrogenases/reductases (SDR) family.</text>
</comment>
<evidence type="ECO:0000256" key="2">
    <source>
        <dbReference type="ARBA" id="ARBA00023002"/>
    </source>
</evidence>
<dbReference type="Gene3D" id="3.40.50.720">
    <property type="entry name" value="NAD(P)-binding Rossmann-like Domain"/>
    <property type="match status" value="1"/>
</dbReference>
<keyword evidence="2" id="KW-0560">Oxidoreductase</keyword>
<dbReference type="PRINTS" id="PR00081">
    <property type="entry name" value="GDHRDH"/>
</dbReference>